<dbReference type="GO" id="GO:0032432">
    <property type="term" value="C:actin filament bundle"/>
    <property type="evidence" value="ECO:0007669"/>
    <property type="project" value="TreeGrafter"/>
</dbReference>
<dbReference type="InterPro" id="IPR036872">
    <property type="entry name" value="CH_dom_sf"/>
</dbReference>
<dbReference type="GO" id="GO:0005884">
    <property type="term" value="C:actin filament"/>
    <property type="evidence" value="ECO:0007669"/>
    <property type="project" value="TreeGrafter"/>
</dbReference>
<evidence type="ECO:0000313" key="4">
    <source>
        <dbReference type="EMBL" id="ETO09595.1"/>
    </source>
</evidence>
<dbReference type="OrthoDB" id="27871at2759"/>
<evidence type="ECO:0000256" key="2">
    <source>
        <dbReference type="ARBA" id="ARBA00023203"/>
    </source>
</evidence>
<dbReference type="PANTHER" id="PTHR19961:SF18">
    <property type="entry name" value="FI19014P1"/>
    <property type="match status" value="1"/>
</dbReference>
<dbReference type="InterPro" id="IPR039959">
    <property type="entry name" value="Fimbrin/Plastin"/>
</dbReference>
<accession>X6M9A2</accession>
<organism evidence="4 5">
    <name type="scientific">Reticulomyxa filosa</name>
    <dbReference type="NCBI Taxonomy" id="46433"/>
    <lineage>
        <taxon>Eukaryota</taxon>
        <taxon>Sar</taxon>
        <taxon>Rhizaria</taxon>
        <taxon>Retaria</taxon>
        <taxon>Foraminifera</taxon>
        <taxon>Monothalamids</taxon>
        <taxon>Reticulomyxidae</taxon>
        <taxon>Reticulomyxa</taxon>
    </lineage>
</organism>
<gene>
    <name evidence="4" type="ORF">RFI_27784</name>
</gene>
<dbReference type="CDD" id="cd21220">
    <property type="entry name" value="CH_PLS_FIM_rpt4"/>
    <property type="match status" value="1"/>
</dbReference>
<dbReference type="AlphaFoldDB" id="X6M9A2"/>
<comment type="caution">
    <text evidence="4">The sequence shown here is derived from an EMBL/GenBank/DDBJ whole genome shotgun (WGS) entry which is preliminary data.</text>
</comment>
<keyword evidence="2" id="KW-0009">Actin-binding</keyword>
<dbReference type="GO" id="GO:0005737">
    <property type="term" value="C:cytoplasm"/>
    <property type="evidence" value="ECO:0007669"/>
    <property type="project" value="TreeGrafter"/>
</dbReference>
<feature type="domain" description="Calponin-homology (CH)" evidence="3">
    <location>
        <begin position="463"/>
        <end position="589"/>
    </location>
</feature>
<evidence type="ECO:0000259" key="3">
    <source>
        <dbReference type="PROSITE" id="PS50021"/>
    </source>
</evidence>
<sequence length="600" mass="68789">AFVESIVVRDNWVEEKTGTEVVVLSKNAQDYVDAELLNESEELRMYATYLDRVLLLLTSSTVISTTNDVRRLYMPVKRNEQGHLDNYHILATLLDGVMLGLFVDIAQPEFLDTRVIHLPNLAEPIPLPLGQIEDNVQLILSSAKALGMRLPTFDPSAWVDPKQNVSVLLALLKDLCDRHLQTYFNVSKHPELIRLAADNEDSEAIGQLTSYHWIPRWMNNLQKRPLHKKIDDFNLEMFNTMAEIDKDFLSRAPVSKYTDNPAAACGYMIDFAIKDWKVVTNIEVQDLLDNNRLLQDLFAAQVFDTNSGLSKLTKKEEKQFQSIHLDTTVQSADDSMCNFINSLLPADLMIHNLKKDLSDGVVVCKILDKVKPGCINWEKVRDKDKVRHKFDKMNNWVFIQIKYAKQGKQAMEVAMRDLNLKMINASGQDLHDGNQKIIHSLLWQIMRFQAMKTLSSLSFGGKPVEEKDILDWCNNTLLQINSNDRHSEAIQGFKDRHLTTCIFYIEILKVILPGAVKDDIVYWDVTPLQDLHKREEDEDMYRKRLANAKYAMTLARREGAELFILPEDLVTLEPKAVLSIMASLMTIGFQKKNSKQNRVK</sequence>
<dbReference type="Proteomes" id="UP000023152">
    <property type="component" value="Unassembled WGS sequence"/>
</dbReference>
<evidence type="ECO:0000313" key="5">
    <source>
        <dbReference type="Proteomes" id="UP000023152"/>
    </source>
</evidence>
<keyword evidence="5" id="KW-1185">Reference proteome</keyword>
<dbReference type="Pfam" id="PF00307">
    <property type="entry name" value="CH"/>
    <property type="match status" value="2"/>
</dbReference>
<protein>
    <recommendedName>
        <fullName evidence="3">Calponin-homology (CH) domain-containing protein</fullName>
    </recommendedName>
</protein>
<dbReference type="GO" id="GO:0051017">
    <property type="term" value="P:actin filament bundle assembly"/>
    <property type="evidence" value="ECO:0007669"/>
    <property type="project" value="InterPro"/>
</dbReference>
<dbReference type="InterPro" id="IPR001715">
    <property type="entry name" value="CH_dom"/>
</dbReference>
<dbReference type="PANTHER" id="PTHR19961">
    <property type="entry name" value="FIMBRIN/PLASTIN"/>
    <property type="match status" value="1"/>
</dbReference>
<reference evidence="4 5" key="1">
    <citation type="journal article" date="2013" name="Curr. Biol.">
        <title>The Genome of the Foraminiferan Reticulomyxa filosa.</title>
        <authorList>
            <person name="Glockner G."/>
            <person name="Hulsmann N."/>
            <person name="Schleicher M."/>
            <person name="Noegel A.A."/>
            <person name="Eichinger L."/>
            <person name="Gallinger C."/>
            <person name="Pawlowski J."/>
            <person name="Sierra R."/>
            <person name="Euteneuer U."/>
            <person name="Pillet L."/>
            <person name="Moustafa A."/>
            <person name="Platzer M."/>
            <person name="Groth M."/>
            <person name="Szafranski K."/>
            <person name="Schliwa M."/>
        </authorList>
    </citation>
    <scope>NUCLEOTIDE SEQUENCE [LARGE SCALE GENOMIC DNA]</scope>
</reference>
<dbReference type="GO" id="GO:0051015">
    <property type="term" value="F:actin filament binding"/>
    <property type="evidence" value="ECO:0007669"/>
    <property type="project" value="InterPro"/>
</dbReference>
<feature type="non-terminal residue" evidence="4">
    <location>
        <position position="1"/>
    </location>
</feature>
<feature type="domain" description="Calponin-homology (CH)" evidence="3">
    <location>
        <begin position="330"/>
        <end position="450"/>
    </location>
</feature>
<dbReference type="SUPFAM" id="SSF47576">
    <property type="entry name" value="Calponin-homology domain, CH-domain"/>
    <property type="match status" value="1"/>
</dbReference>
<proteinExistence type="predicted"/>
<dbReference type="PROSITE" id="PS50021">
    <property type="entry name" value="CH"/>
    <property type="match status" value="2"/>
</dbReference>
<dbReference type="GO" id="GO:0051639">
    <property type="term" value="P:actin filament network formation"/>
    <property type="evidence" value="ECO:0007669"/>
    <property type="project" value="TreeGrafter"/>
</dbReference>
<dbReference type="Gene3D" id="1.10.418.10">
    <property type="entry name" value="Calponin-like domain"/>
    <property type="match status" value="3"/>
</dbReference>
<name>X6M9A2_RETFI</name>
<keyword evidence="1" id="KW-0677">Repeat</keyword>
<evidence type="ECO:0000256" key="1">
    <source>
        <dbReference type="ARBA" id="ARBA00022737"/>
    </source>
</evidence>
<dbReference type="SMART" id="SM00033">
    <property type="entry name" value="CH"/>
    <property type="match status" value="2"/>
</dbReference>
<dbReference type="EMBL" id="ASPP01023989">
    <property type="protein sequence ID" value="ETO09595.1"/>
    <property type="molecule type" value="Genomic_DNA"/>
</dbReference>